<dbReference type="GO" id="GO:0016787">
    <property type="term" value="F:hydrolase activity"/>
    <property type="evidence" value="ECO:0007669"/>
    <property type="project" value="UniProtKB-KW"/>
</dbReference>
<reference evidence="1 2" key="1">
    <citation type="submission" date="2023-06" db="EMBL/GenBank/DDBJ databases">
        <title>Pelomonas sp. APW6 16S ribosomal RNA gene genome sequencing and assembly.</title>
        <authorList>
            <person name="Woo H."/>
        </authorList>
    </citation>
    <scope>NUCLEOTIDE SEQUENCE [LARGE SCALE GENOMIC DNA]</scope>
    <source>
        <strain evidence="1 2">APW6</strain>
    </source>
</reference>
<dbReference type="EC" id="3.1.3.-" evidence="1"/>
<dbReference type="Pfam" id="PF00300">
    <property type="entry name" value="His_Phos_1"/>
    <property type="match status" value="1"/>
</dbReference>
<organism evidence="1 2">
    <name type="scientific">Roseateles subflavus</name>
    <dbReference type="NCBI Taxonomy" id="3053353"/>
    <lineage>
        <taxon>Bacteria</taxon>
        <taxon>Pseudomonadati</taxon>
        <taxon>Pseudomonadota</taxon>
        <taxon>Betaproteobacteria</taxon>
        <taxon>Burkholderiales</taxon>
        <taxon>Sphaerotilaceae</taxon>
        <taxon>Roseateles</taxon>
    </lineage>
</organism>
<keyword evidence="1" id="KW-0378">Hydrolase</keyword>
<dbReference type="Gene3D" id="3.40.50.1240">
    <property type="entry name" value="Phosphoglycerate mutase-like"/>
    <property type="match status" value="1"/>
</dbReference>
<evidence type="ECO:0000313" key="1">
    <source>
        <dbReference type="EMBL" id="MDL5031234.1"/>
    </source>
</evidence>
<dbReference type="RefSeq" id="WP_285981345.1">
    <property type="nucleotide sequence ID" value="NZ_JASVDS010000001.1"/>
</dbReference>
<name>A0ABT7LEF1_9BURK</name>
<dbReference type="InterPro" id="IPR050275">
    <property type="entry name" value="PGM_Phosphatase"/>
</dbReference>
<proteinExistence type="predicted"/>
<dbReference type="InterPro" id="IPR013078">
    <property type="entry name" value="His_Pase_superF_clade-1"/>
</dbReference>
<comment type="caution">
    <text evidence="1">The sequence shown here is derived from an EMBL/GenBank/DDBJ whole genome shotgun (WGS) entry which is preliminary data.</text>
</comment>
<dbReference type="SUPFAM" id="SSF53254">
    <property type="entry name" value="Phosphoglycerate mutase-like"/>
    <property type="match status" value="1"/>
</dbReference>
<evidence type="ECO:0000313" key="2">
    <source>
        <dbReference type="Proteomes" id="UP001238603"/>
    </source>
</evidence>
<dbReference type="SMART" id="SM00855">
    <property type="entry name" value="PGAM"/>
    <property type="match status" value="1"/>
</dbReference>
<sequence length="255" mass="27796">MSQPSRTAGRRRRLYLMRHGEVCYFDASTGRPVLPEQVSLTAHGQAQARAAGLYLREQGVRLDRVIISGLPRTAQTAAEVLGAAGLATLEPQAWPAWEEIRGGKLSEIPPAALQQAFCGLHQGRVDETQRFLNGESVGEFLDRVLPALQRLRADPHWDSALLVLHGVVNAALLSHALSGGQRVLFGSLMQSPACLNVIDVGDEPADWVLRGLNFAPLDGLRHDDRLTTMEHLLAQYLQWRDGRTPAGRPDAAPAA</sequence>
<dbReference type="EMBL" id="JASVDS010000001">
    <property type="protein sequence ID" value="MDL5031234.1"/>
    <property type="molecule type" value="Genomic_DNA"/>
</dbReference>
<dbReference type="PANTHER" id="PTHR48100:SF1">
    <property type="entry name" value="HISTIDINE PHOSPHATASE FAMILY PROTEIN-RELATED"/>
    <property type="match status" value="1"/>
</dbReference>
<accession>A0ABT7LEF1</accession>
<dbReference type="Proteomes" id="UP001238603">
    <property type="component" value="Unassembled WGS sequence"/>
</dbReference>
<dbReference type="PANTHER" id="PTHR48100">
    <property type="entry name" value="BROAD-SPECIFICITY PHOSPHATASE YOR283W-RELATED"/>
    <property type="match status" value="1"/>
</dbReference>
<dbReference type="CDD" id="cd07067">
    <property type="entry name" value="HP_PGM_like"/>
    <property type="match status" value="1"/>
</dbReference>
<gene>
    <name evidence="1" type="ORF">QRD43_04875</name>
</gene>
<dbReference type="InterPro" id="IPR029033">
    <property type="entry name" value="His_PPase_superfam"/>
</dbReference>
<keyword evidence="2" id="KW-1185">Reference proteome</keyword>
<protein>
    <submittedName>
        <fullName evidence="1">Histidine phosphatase family protein</fullName>
        <ecNumber evidence="1">3.1.3.-</ecNumber>
    </submittedName>
</protein>